<feature type="transmembrane region" description="Helical" evidence="6">
    <location>
        <begin position="25"/>
        <end position="44"/>
    </location>
</feature>
<keyword evidence="4 6" id="KW-1133">Transmembrane helix</keyword>
<feature type="transmembrane region" description="Helical" evidence="6">
    <location>
        <begin position="378"/>
        <end position="399"/>
    </location>
</feature>
<dbReference type="CDD" id="cd13124">
    <property type="entry name" value="MATE_SpoVB_like"/>
    <property type="match status" value="1"/>
</dbReference>
<feature type="transmembrane region" description="Helical" evidence="6">
    <location>
        <begin position="250"/>
        <end position="274"/>
    </location>
</feature>
<dbReference type="Proteomes" id="UP000033558">
    <property type="component" value="Unassembled WGS sequence"/>
</dbReference>
<feature type="transmembrane region" description="Helical" evidence="6">
    <location>
        <begin position="411"/>
        <end position="430"/>
    </location>
</feature>
<feature type="transmembrane region" description="Helical" evidence="6">
    <location>
        <begin position="142"/>
        <end position="160"/>
    </location>
</feature>
<evidence type="ECO:0000313" key="7">
    <source>
        <dbReference type="EMBL" id="KJY62323.1"/>
    </source>
</evidence>
<sequence length="549" mass="60697">MDNNVKQTEPDYQAAGRASLVKGSAWMTAGSVFSRFLGAIYIIPWNAWMATSLANALFARGYNIYSFFLIVSTAGIPGAISKQIAHYNALNEYSTGNKLFKQGLKIMALTGIITAALMYFAAPAIAQIFGDGDPHLIPVLKALSAALLIIPVMSISRGYFQGYNQMAPSAISQFVEQVGRVLYMLAATFVIMKVQKGSYVGAVVQSTFAAFIGAVCGLVILGVYFVKQLPRLQKLARGSRTNNQAEQQNFFFEIWGQALPFIILDAGIIIFQLFDQATFDFMMKTFYRLSKETLDSLYALFSFNANKLIMITVSLATAMSVTAVPLLSAAFSRRDRQNVRVQIANTLQLFLLVMIPASLGMYAVARPLYILFYGYDRIGIYVLQFNSIVAILMGLFTVLSSILQGVYQNRLAIRYFLVGLIAKMIMQYPLIWLLGVFGPLAATAVGMTVSCLLMLKLLMLKFDFSLGQTINRTCGMLCLAVLMLVGVMLVDHVGYHMVPTLSRGFAFSMLLLEVFIGALIYGYLLLRTHLGERILGQRVAHVRQSLHIK</sequence>
<comment type="caution">
    <text evidence="7">The sequence shown here is derived from an EMBL/GenBank/DDBJ whole genome shotgun (WGS) entry which is preliminary data.</text>
</comment>
<dbReference type="PIRSF" id="PIRSF038958">
    <property type="entry name" value="PG_synth_SpoVB"/>
    <property type="match status" value="1"/>
</dbReference>
<feature type="transmembrane region" description="Helical" evidence="6">
    <location>
        <begin position="504"/>
        <end position="526"/>
    </location>
</feature>
<feature type="transmembrane region" description="Helical" evidence="6">
    <location>
        <begin position="181"/>
        <end position="202"/>
    </location>
</feature>
<evidence type="ECO:0000256" key="3">
    <source>
        <dbReference type="ARBA" id="ARBA00022692"/>
    </source>
</evidence>
<feature type="transmembrane region" description="Helical" evidence="6">
    <location>
        <begin position="106"/>
        <end position="130"/>
    </location>
</feature>
<keyword evidence="3 6" id="KW-0812">Transmembrane</keyword>
<protein>
    <submittedName>
        <fullName evidence="7">Polysaccharide biosynthesis family protein</fullName>
    </submittedName>
</protein>
<feature type="transmembrane region" description="Helical" evidence="6">
    <location>
        <begin position="64"/>
        <end position="85"/>
    </location>
</feature>
<evidence type="ECO:0000256" key="2">
    <source>
        <dbReference type="ARBA" id="ARBA00022475"/>
    </source>
</evidence>
<dbReference type="AlphaFoldDB" id="A0A0F4LVC1"/>
<dbReference type="STRING" id="1218492.JG30_05240"/>
<dbReference type="RefSeq" id="WP_046315954.1">
    <property type="nucleotide sequence ID" value="NZ_JAMBJK010000006.1"/>
</dbReference>
<dbReference type="InterPro" id="IPR050833">
    <property type="entry name" value="Poly_Biosynth_Transport"/>
</dbReference>
<dbReference type="InterPro" id="IPR002797">
    <property type="entry name" value="Polysacc_synth"/>
</dbReference>
<dbReference type="GO" id="GO:0005886">
    <property type="term" value="C:plasma membrane"/>
    <property type="evidence" value="ECO:0007669"/>
    <property type="project" value="UniProtKB-SubCell"/>
</dbReference>
<feature type="transmembrane region" description="Helical" evidence="6">
    <location>
        <begin position="436"/>
        <end position="455"/>
    </location>
</feature>
<gene>
    <name evidence="7" type="ORF">JG30_05240</name>
</gene>
<feature type="transmembrane region" description="Helical" evidence="6">
    <location>
        <begin position="349"/>
        <end position="372"/>
    </location>
</feature>
<accession>A0A0F4LVC1</accession>
<dbReference type="OrthoDB" id="9775950at2"/>
<dbReference type="Pfam" id="PF01943">
    <property type="entry name" value="Polysacc_synt"/>
    <property type="match status" value="1"/>
</dbReference>
<dbReference type="EMBL" id="JXJQ01000006">
    <property type="protein sequence ID" value="KJY62323.1"/>
    <property type="molecule type" value="Genomic_DNA"/>
</dbReference>
<evidence type="ECO:0000256" key="4">
    <source>
        <dbReference type="ARBA" id="ARBA00022989"/>
    </source>
</evidence>
<dbReference type="PANTHER" id="PTHR30250:SF21">
    <property type="entry name" value="LIPID II FLIPPASE MURJ"/>
    <property type="match status" value="1"/>
</dbReference>
<feature type="transmembrane region" description="Helical" evidence="6">
    <location>
        <begin position="476"/>
        <end position="498"/>
    </location>
</feature>
<evidence type="ECO:0000256" key="6">
    <source>
        <dbReference type="SAM" id="Phobius"/>
    </source>
</evidence>
<evidence type="ECO:0000256" key="1">
    <source>
        <dbReference type="ARBA" id="ARBA00004651"/>
    </source>
</evidence>
<feature type="transmembrane region" description="Helical" evidence="6">
    <location>
        <begin position="308"/>
        <end position="328"/>
    </location>
</feature>
<name>A0A0F4LVC1_9LACO</name>
<keyword evidence="2" id="KW-1003">Cell membrane</keyword>
<organism evidence="7 8">
    <name type="scientific">Bombilactobacillus mellifer</name>
    <dbReference type="NCBI Taxonomy" id="1218492"/>
    <lineage>
        <taxon>Bacteria</taxon>
        <taxon>Bacillati</taxon>
        <taxon>Bacillota</taxon>
        <taxon>Bacilli</taxon>
        <taxon>Lactobacillales</taxon>
        <taxon>Lactobacillaceae</taxon>
        <taxon>Bombilactobacillus</taxon>
    </lineage>
</organism>
<dbReference type="InterPro" id="IPR024923">
    <property type="entry name" value="PG_synth_SpoVB"/>
</dbReference>
<feature type="transmembrane region" description="Helical" evidence="6">
    <location>
        <begin position="208"/>
        <end position="229"/>
    </location>
</feature>
<keyword evidence="5 6" id="KW-0472">Membrane</keyword>
<comment type="subcellular location">
    <subcellularLocation>
        <location evidence="1">Cell membrane</location>
        <topology evidence="1">Multi-pass membrane protein</topology>
    </subcellularLocation>
</comment>
<evidence type="ECO:0000313" key="8">
    <source>
        <dbReference type="Proteomes" id="UP000033558"/>
    </source>
</evidence>
<evidence type="ECO:0000256" key="5">
    <source>
        <dbReference type="ARBA" id="ARBA00023136"/>
    </source>
</evidence>
<dbReference type="HOGENOM" id="CLU_022017_1_1_9"/>
<dbReference type="PATRIC" id="fig|1218492.5.peg.648"/>
<dbReference type="PANTHER" id="PTHR30250">
    <property type="entry name" value="PST FAMILY PREDICTED COLANIC ACID TRANSPORTER"/>
    <property type="match status" value="1"/>
</dbReference>
<keyword evidence="8" id="KW-1185">Reference proteome</keyword>
<proteinExistence type="predicted"/>
<reference evidence="7 8" key="1">
    <citation type="submission" date="2015-01" db="EMBL/GenBank/DDBJ databases">
        <title>Comparative genomics of the lactic acid bacteria isolated from the honey bee gut.</title>
        <authorList>
            <person name="Ellegaard K.M."/>
            <person name="Tamarit D."/>
            <person name="Javelind E."/>
            <person name="Olofsson T."/>
            <person name="Andersson S.G."/>
            <person name="Vasquez A."/>
        </authorList>
    </citation>
    <scope>NUCLEOTIDE SEQUENCE [LARGE SCALE GENOMIC DNA]</scope>
    <source>
        <strain evidence="7 8">Bin4</strain>
    </source>
</reference>